<dbReference type="CDD" id="cd01609">
    <property type="entry name" value="RNAP_beta'_N"/>
    <property type="match status" value="1"/>
</dbReference>
<evidence type="ECO:0000256" key="4">
    <source>
        <dbReference type="ARBA" id="ARBA00022723"/>
    </source>
</evidence>
<dbReference type="Gene3D" id="1.10.150.390">
    <property type="match status" value="1"/>
</dbReference>
<reference evidence="11 12" key="1">
    <citation type="journal article" date="2015" name="Nature">
        <title>rRNA introns, odd ribosomes, and small enigmatic genomes across a large radiation of phyla.</title>
        <authorList>
            <person name="Brown C.T."/>
            <person name="Hug L.A."/>
            <person name="Thomas B.C."/>
            <person name="Sharon I."/>
            <person name="Castelle C.J."/>
            <person name="Singh A."/>
            <person name="Wilkins M.J."/>
            <person name="Williams K.H."/>
            <person name="Banfield J.F."/>
        </authorList>
    </citation>
    <scope>NUCLEOTIDE SEQUENCE [LARGE SCALE GENOMIC DNA]</scope>
</reference>
<feature type="domain" description="RNA polymerase N-terminal" evidence="10">
    <location>
        <begin position="317"/>
        <end position="597"/>
    </location>
</feature>
<accession>A0A0G0E367</accession>
<dbReference type="InterPro" id="IPR007080">
    <property type="entry name" value="RNA_pol_Rpb1_1"/>
</dbReference>
<comment type="similarity">
    <text evidence="7 8">Belongs to the RNA polymerase beta' chain family.</text>
</comment>
<keyword evidence="2 7" id="KW-0808">Transferase</keyword>
<dbReference type="Pfam" id="PF00623">
    <property type="entry name" value="RNA_pol_Rpb1_2"/>
    <property type="match status" value="1"/>
</dbReference>
<dbReference type="InterPro" id="IPR000722">
    <property type="entry name" value="RNA_pol_asu"/>
</dbReference>
<dbReference type="Gene3D" id="4.10.860.120">
    <property type="entry name" value="RNA polymerase II, clamp domain"/>
    <property type="match status" value="1"/>
</dbReference>
<feature type="binding site" evidence="7">
    <location>
        <position position="937"/>
    </location>
    <ligand>
        <name>Zn(2+)</name>
        <dbReference type="ChEBI" id="CHEBI:29105"/>
        <label>2</label>
    </ligand>
</feature>
<feature type="binding site" evidence="7">
    <location>
        <position position="77"/>
    </location>
    <ligand>
        <name>Zn(2+)</name>
        <dbReference type="ChEBI" id="CHEBI:29105"/>
        <label>1</label>
    </ligand>
</feature>
<keyword evidence="7" id="KW-0460">Magnesium</keyword>
<feature type="binding site" evidence="7">
    <location>
        <position position="545"/>
    </location>
    <ligand>
        <name>Mg(2+)</name>
        <dbReference type="ChEBI" id="CHEBI:18420"/>
    </ligand>
</feature>
<feature type="binding site" evidence="7">
    <location>
        <position position="61"/>
    </location>
    <ligand>
        <name>Zn(2+)</name>
        <dbReference type="ChEBI" id="CHEBI:29105"/>
        <label>1</label>
    </ligand>
</feature>
<dbReference type="GO" id="GO:0003899">
    <property type="term" value="F:DNA-directed RNA polymerase activity"/>
    <property type="evidence" value="ECO:0007669"/>
    <property type="project" value="UniProtKB-UniRule"/>
</dbReference>
<evidence type="ECO:0000313" key="11">
    <source>
        <dbReference type="EMBL" id="KKP69700.1"/>
    </source>
</evidence>
<evidence type="ECO:0000259" key="10">
    <source>
        <dbReference type="SMART" id="SM00663"/>
    </source>
</evidence>
<dbReference type="GO" id="GO:0003677">
    <property type="term" value="F:DNA binding"/>
    <property type="evidence" value="ECO:0007669"/>
    <property type="project" value="UniProtKB-UniRule"/>
</dbReference>
<dbReference type="EC" id="2.7.7.6" evidence="7"/>
<comment type="subunit">
    <text evidence="7">The RNAP catalytic core consists of 2 alpha, 1 beta, 1 beta' and 1 omega subunit. When a sigma factor is associated with the core the holoenzyme is formed, which can initiate transcription.</text>
</comment>
<evidence type="ECO:0000256" key="2">
    <source>
        <dbReference type="ARBA" id="ARBA00022679"/>
    </source>
</evidence>
<comment type="caution">
    <text evidence="11">The sequence shown here is derived from an EMBL/GenBank/DDBJ whole genome shotgun (WGS) entry which is preliminary data.</text>
</comment>
<dbReference type="InterPro" id="IPR042102">
    <property type="entry name" value="RNA_pol_Rpb1_3_sf"/>
</dbReference>
<keyword evidence="9" id="KW-0175">Coiled coil</keyword>
<feature type="coiled-coil region" evidence="9">
    <location>
        <begin position="140"/>
        <end position="232"/>
    </location>
</feature>
<dbReference type="InterPro" id="IPR012754">
    <property type="entry name" value="DNA-dir_RpoC_beta_prime_bact"/>
</dbReference>
<proteinExistence type="inferred from homology"/>
<dbReference type="Gene3D" id="1.10.274.100">
    <property type="entry name" value="RNA polymerase Rpb1, domain 3"/>
    <property type="match status" value="2"/>
</dbReference>
<feature type="binding site" evidence="7">
    <location>
        <position position="59"/>
    </location>
    <ligand>
        <name>Zn(2+)</name>
        <dbReference type="ChEBI" id="CHEBI:29105"/>
        <label>1</label>
    </ligand>
</feature>
<dbReference type="InterPro" id="IPR007066">
    <property type="entry name" value="RNA_pol_Rpb1_3"/>
</dbReference>
<keyword evidence="4 7" id="KW-0479">Metal-binding</keyword>
<evidence type="ECO:0000313" key="12">
    <source>
        <dbReference type="Proteomes" id="UP000034581"/>
    </source>
</evidence>
<dbReference type="Gene3D" id="1.10.132.30">
    <property type="match status" value="1"/>
</dbReference>
<evidence type="ECO:0000256" key="8">
    <source>
        <dbReference type="RuleBase" id="RU004279"/>
    </source>
</evidence>
<dbReference type="Gene3D" id="1.10.1790.20">
    <property type="match status" value="2"/>
</dbReference>
<dbReference type="SUPFAM" id="SSF64484">
    <property type="entry name" value="beta and beta-prime subunits of DNA dependent RNA-polymerase"/>
    <property type="match status" value="1"/>
</dbReference>
<dbReference type="SMART" id="SM00663">
    <property type="entry name" value="RPOLA_N"/>
    <property type="match status" value="1"/>
</dbReference>
<keyword evidence="3 7" id="KW-0548">Nucleotidyltransferase</keyword>
<dbReference type="InterPro" id="IPR045867">
    <property type="entry name" value="DNA-dir_RpoC_beta_prime"/>
</dbReference>
<dbReference type="PANTHER" id="PTHR19376">
    <property type="entry name" value="DNA-DIRECTED RNA POLYMERASE"/>
    <property type="match status" value="1"/>
</dbReference>
<feature type="binding site" evidence="7">
    <location>
        <position position="944"/>
    </location>
    <ligand>
        <name>Zn(2+)</name>
        <dbReference type="ChEBI" id="CHEBI:29105"/>
        <label>2</label>
    </ligand>
</feature>
<evidence type="ECO:0000256" key="9">
    <source>
        <dbReference type="SAM" id="Coils"/>
    </source>
</evidence>
<dbReference type="EMBL" id="LBQB01000004">
    <property type="protein sequence ID" value="KKP69700.1"/>
    <property type="molecule type" value="Genomic_DNA"/>
</dbReference>
<dbReference type="GO" id="GO:0008270">
    <property type="term" value="F:zinc ion binding"/>
    <property type="evidence" value="ECO:0007669"/>
    <property type="project" value="UniProtKB-UniRule"/>
</dbReference>
<dbReference type="STRING" id="1618350.UR67_C0004G0097"/>
<dbReference type="Pfam" id="PF04997">
    <property type="entry name" value="RNA_pol_Rpb1_1"/>
    <property type="match status" value="1"/>
</dbReference>
<dbReference type="GO" id="GO:0000287">
    <property type="term" value="F:magnesium ion binding"/>
    <property type="evidence" value="ECO:0007669"/>
    <property type="project" value="UniProtKB-UniRule"/>
</dbReference>
<feature type="binding site" evidence="7">
    <location>
        <position position="947"/>
    </location>
    <ligand>
        <name>Zn(2+)</name>
        <dbReference type="ChEBI" id="CHEBI:29105"/>
        <label>2</label>
    </ligand>
</feature>
<evidence type="ECO:0000256" key="6">
    <source>
        <dbReference type="ARBA" id="ARBA00048552"/>
    </source>
</evidence>
<dbReference type="GO" id="GO:0006351">
    <property type="term" value="P:DNA-templated transcription"/>
    <property type="evidence" value="ECO:0007669"/>
    <property type="project" value="UniProtKB-UniRule"/>
</dbReference>
<dbReference type="Pfam" id="PF04983">
    <property type="entry name" value="RNA_pol_Rpb1_3"/>
    <property type="match status" value="1"/>
</dbReference>
<dbReference type="Pfam" id="PF04998">
    <property type="entry name" value="RNA_pol_Rpb1_5"/>
    <property type="match status" value="1"/>
</dbReference>
<dbReference type="CDD" id="cd02655">
    <property type="entry name" value="RNAP_beta'_C"/>
    <property type="match status" value="1"/>
</dbReference>
<evidence type="ECO:0000256" key="7">
    <source>
        <dbReference type="HAMAP-Rule" id="MF_01322"/>
    </source>
</evidence>
<dbReference type="InterPro" id="IPR038120">
    <property type="entry name" value="Rpb1_funnel_sf"/>
</dbReference>
<dbReference type="GO" id="GO:0000428">
    <property type="term" value="C:DNA-directed RNA polymerase complex"/>
    <property type="evidence" value="ECO:0007669"/>
    <property type="project" value="UniProtKB-KW"/>
</dbReference>
<evidence type="ECO:0000256" key="5">
    <source>
        <dbReference type="ARBA" id="ARBA00023163"/>
    </source>
</evidence>
<feature type="binding site" evidence="7">
    <location>
        <position position="869"/>
    </location>
    <ligand>
        <name>Zn(2+)</name>
        <dbReference type="ChEBI" id="CHEBI:29105"/>
        <label>2</label>
    </ligand>
</feature>
<name>A0A0G0E367_UNCC3</name>
<dbReference type="NCBIfam" id="TIGR02386">
    <property type="entry name" value="rpoC_TIGR"/>
    <property type="match status" value="1"/>
</dbReference>
<protein>
    <recommendedName>
        <fullName evidence="7">DNA-directed RNA polymerase subunit beta'</fullName>
        <shortName evidence="7">RNAP subunit beta'</shortName>
        <ecNumber evidence="7">2.7.7.6</ecNumber>
    </recommendedName>
    <alternativeName>
        <fullName evidence="7">RNA polymerase subunit beta'</fullName>
    </alternativeName>
    <alternativeName>
        <fullName evidence="7">Transcriptase subunit beta'</fullName>
    </alternativeName>
</protein>
<keyword evidence="5 7" id="KW-0804">Transcription</keyword>
<gene>
    <name evidence="7" type="primary">rpoC</name>
    <name evidence="11" type="ORF">UR67_C0004G0097</name>
</gene>
<comment type="catalytic activity">
    <reaction evidence="6 7 8">
        <text>RNA(n) + a ribonucleoside 5'-triphosphate = RNA(n+1) + diphosphate</text>
        <dbReference type="Rhea" id="RHEA:21248"/>
        <dbReference type="Rhea" id="RHEA-COMP:14527"/>
        <dbReference type="Rhea" id="RHEA-COMP:17342"/>
        <dbReference type="ChEBI" id="CHEBI:33019"/>
        <dbReference type="ChEBI" id="CHEBI:61557"/>
        <dbReference type="ChEBI" id="CHEBI:140395"/>
        <dbReference type="EC" id="2.7.7.6"/>
    </reaction>
</comment>
<dbReference type="InterPro" id="IPR006592">
    <property type="entry name" value="RNA_pol_N"/>
</dbReference>
<feature type="binding site" evidence="7">
    <location>
        <position position="543"/>
    </location>
    <ligand>
        <name>Mg(2+)</name>
        <dbReference type="ChEBI" id="CHEBI:18420"/>
    </ligand>
</feature>
<dbReference type="InterPro" id="IPR007081">
    <property type="entry name" value="RNA_pol_Rpb1_5"/>
</dbReference>
<keyword evidence="1 7" id="KW-0240">DNA-directed RNA polymerase</keyword>
<feature type="binding site" evidence="7">
    <location>
        <position position="547"/>
    </location>
    <ligand>
        <name>Mg(2+)</name>
        <dbReference type="ChEBI" id="CHEBI:18420"/>
    </ligand>
</feature>
<dbReference type="Gene3D" id="2.40.40.20">
    <property type="match status" value="1"/>
</dbReference>
<dbReference type="HAMAP" id="MF_01322">
    <property type="entry name" value="RNApol_bact_RpoC"/>
    <property type="match status" value="1"/>
</dbReference>
<comment type="function">
    <text evidence="7 8">DNA-dependent RNA polymerase catalyzes the transcription of DNA into RNA using the four ribonucleoside triphosphates as substrates.</text>
</comment>
<comment type="cofactor">
    <cofactor evidence="7">
        <name>Zn(2+)</name>
        <dbReference type="ChEBI" id="CHEBI:29105"/>
    </cofactor>
    <text evidence="7">Binds 2 Zn(2+) ions per subunit.</text>
</comment>
<dbReference type="InterPro" id="IPR044893">
    <property type="entry name" value="RNA_pol_Rpb1_clamp_domain"/>
</dbReference>
<evidence type="ECO:0000256" key="3">
    <source>
        <dbReference type="ARBA" id="ARBA00022695"/>
    </source>
</evidence>
<sequence length="1283" mass="145562">MLDRDFKALKISLASPEAIHSWSHGEVTKPETINYRTLKPEKDGLFCEKIFGPTKDFECYCGKYKRVRYKGIICDKCGVEVTYSRVRRERMGHIDLAVPVSHVWYVRGTPSKLSLLLNISPRDLEEVIYFAAFVVMDVDVEKKKDVMKKLETEFKERKDEVEAEREEKISELRAQYKIKIKDLDKKSKNKTEKEIKKQELEREQRKQEIFVVKEAEEQLENLIQSIGFLKNKIKKIKPLDVISEEEMSEIDNFELSDFMKVGIGAEALLELTHQQDLDALSKRLRKDLKSGSTQKRIKSAKRLQVVDGFLKANIDPTWMILKVIPVIPPDLRPMVQLSGGRFATSDLNDLYRRVINRNSRLKHLMDLGAPDIILRNEKRMLQEAVDALIDASPRERLTTKRKSRRKLRSLSEILRGKQGRFRQNLLGKRVDYSGRSVIVAGPELNMDECGLPKEMALELFKPFVISQIIAEGLASNMKSAKHVLEKRSAQVWDILERITLKYPVLLNRAPTLHRLGIQAFYPVLIGGNALKLHPSVCNAFNADFDGDQMAIHVPLSKEAVQEAKDIMLSPNNILKPSSGDPIINFKNELGMGVYYLTVLNKDEKGSGRKFSNYQEAKLAYRLKQIHLQAEIEVMNEKSERVKTTVGRILFNEILPEDLRFINKSVDKGVLQDLLSESFLNHGKEETVKFIDDIKNLGRHYATIAGASFSIFDLQTPKEREQMIEKADGELEEIENDFRRGLMTSAERRNLIIQLWEKVTEDVFQKAWKEIKKNSMMDMVIASKSSRATPDTVRQLAGMRGVMTDSFGRIIETPIKTNIIEGCSTFDGFISNRAARKGLIDTALMTAEAGYLTRRLVDVAHDIITKEEDCGSDEGLTIFEPNEEDFVTRLEGRFLVEDLKDKKGNVICSKDEEISIKKALEIFKLGFSKLKVRSVLYCKTSWGVCCKCYGKDLATGNHVKIGTTVGVIAAQSIGEPGTQLTLRTFHKGGIAGTDITQGLPRVEELFESRVPKDKAAIALGDGRVTLIEKGEEKILTLLRKKKDVKEYHLIGDEEVKVKDGQLMSETETIFINGKKKPVRAPYIGVVEVSKNSIKLIKEIEAKDEYLVEANRKILVKSGDEVRIGQQLTEGHIDLQDIMATRGIEAVYEYIIKGIQLVYQTQGIKIADKHIEVIVKKMFDKIRITKVGDTDYIYQDVTTQFALDEVNKKIQDLKGEIAEGEQLILGITRSALYTESFLSASSFQTTTKVLTDAASKGKIDYLRGLKENVIIGRLIPTGERVLNEN</sequence>
<keyword evidence="7" id="KW-0862">Zinc</keyword>
<comment type="cofactor">
    <cofactor evidence="7">
        <name>Mg(2+)</name>
        <dbReference type="ChEBI" id="CHEBI:18420"/>
    </cofactor>
    <text evidence="7">Binds 1 Mg(2+) ion per subunit.</text>
</comment>
<feature type="binding site" evidence="7">
    <location>
        <position position="74"/>
    </location>
    <ligand>
        <name>Zn(2+)</name>
        <dbReference type="ChEBI" id="CHEBI:29105"/>
        <label>1</label>
    </ligand>
</feature>
<dbReference type="Proteomes" id="UP000034581">
    <property type="component" value="Unassembled WGS sequence"/>
</dbReference>
<organism evidence="11 12">
    <name type="scientific">candidate division CPR3 bacterium GW2011_GWF2_35_18</name>
    <dbReference type="NCBI Taxonomy" id="1618350"/>
    <lineage>
        <taxon>Bacteria</taxon>
        <taxon>Bacteria division CPR3</taxon>
    </lineage>
</organism>
<dbReference type="Gene3D" id="2.40.50.100">
    <property type="match status" value="2"/>
</dbReference>
<dbReference type="PATRIC" id="fig|1618350.3.peg.732"/>
<dbReference type="Gene3D" id="1.10.40.90">
    <property type="match status" value="1"/>
</dbReference>
<evidence type="ECO:0000256" key="1">
    <source>
        <dbReference type="ARBA" id="ARBA00022478"/>
    </source>
</evidence>
<dbReference type="PANTHER" id="PTHR19376:SF54">
    <property type="entry name" value="DNA-DIRECTED RNA POLYMERASE SUBUNIT BETA"/>
    <property type="match status" value="1"/>
</dbReference>